<dbReference type="Gramene" id="PVH66825">
    <property type="protein sequence ID" value="PVH66825"/>
    <property type="gene ID" value="PAHAL_1G359100"/>
</dbReference>
<keyword evidence="1" id="KW-0472">Membrane</keyword>
<reference evidence="2" key="1">
    <citation type="submission" date="2018-04" db="EMBL/GenBank/DDBJ databases">
        <title>WGS assembly of Panicum hallii.</title>
        <authorList>
            <person name="Lovell J."/>
            <person name="Jenkins J."/>
            <person name="Lowry D."/>
            <person name="Mamidi S."/>
            <person name="Sreedasyam A."/>
            <person name="Weng X."/>
            <person name="Barry K."/>
            <person name="Bonette J."/>
            <person name="Campitelli B."/>
            <person name="Daum C."/>
            <person name="Gordon S."/>
            <person name="Gould B."/>
            <person name="Lipzen A."/>
            <person name="Macqueen A."/>
            <person name="Palacio-Mejia J."/>
            <person name="Plott C."/>
            <person name="Shakirov E."/>
            <person name="Shu S."/>
            <person name="Yoshinaga Y."/>
            <person name="Zane M."/>
            <person name="Rokhsar D."/>
            <person name="Grimwood J."/>
            <person name="Schmutz J."/>
            <person name="Juenger T."/>
        </authorList>
    </citation>
    <scope>NUCLEOTIDE SEQUENCE [LARGE SCALE GENOMIC DNA]</scope>
    <source>
        <strain evidence="2">FIL2</strain>
    </source>
</reference>
<dbReference type="Gene3D" id="1.20.1250.20">
    <property type="entry name" value="MFS general substrate transporter like domains"/>
    <property type="match status" value="1"/>
</dbReference>
<organism evidence="2">
    <name type="scientific">Panicum hallii</name>
    <dbReference type="NCBI Taxonomy" id="206008"/>
    <lineage>
        <taxon>Eukaryota</taxon>
        <taxon>Viridiplantae</taxon>
        <taxon>Streptophyta</taxon>
        <taxon>Embryophyta</taxon>
        <taxon>Tracheophyta</taxon>
        <taxon>Spermatophyta</taxon>
        <taxon>Magnoliopsida</taxon>
        <taxon>Liliopsida</taxon>
        <taxon>Poales</taxon>
        <taxon>Poaceae</taxon>
        <taxon>PACMAD clade</taxon>
        <taxon>Panicoideae</taxon>
        <taxon>Panicodae</taxon>
        <taxon>Paniceae</taxon>
        <taxon>Panicinae</taxon>
        <taxon>Panicum</taxon>
        <taxon>Panicum sect. Panicum</taxon>
    </lineage>
</organism>
<sequence length="91" mass="10158">MAKHIDYSARPIGNLLSSQVITIVSALTTAGGRWWLIAPNLDDGYLYYYYLVLAVICLKNSVAYVLLCCKHGKYGCPPPFPPVHKLNRFLA</sequence>
<dbReference type="AlphaFoldDB" id="A0A2T8KXD5"/>
<keyword evidence="1" id="KW-1133">Transmembrane helix</keyword>
<dbReference type="EMBL" id="CM008046">
    <property type="protein sequence ID" value="PVH66825.1"/>
    <property type="molecule type" value="Genomic_DNA"/>
</dbReference>
<dbReference type="Proteomes" id="UP000243499">
    <property type="component" value="Chromosome 1"/>
</dbReference>
<name>A0A2T8KXD5_9POAL</name>
<evidence type="ECO:0000313" key="2">
    <source>
        <dbReference type="EMBL" id="PVH66825.1"/>
    </source>
</evidence>
<keyword evidence="1" id="KW-0812">Transmembrane</keyword>
<feature type="transmembrane region" description="Helical" evidence="1">
    <location>
        <begin position="47"/>
        <end position="67"/>
    </location>
</feature>
<accession>A0A2T8KXD5</accession>
<dbReference type="InterPro" id="IPR036259">
    <property type="entry name" value="MFS_trans_sf"/>
</dbReference>
<protein>
    <submittedName>
        <fullName evidence="2">Uncharacterized protein</fullName>
    </submittedName>
</protein>
<evidence type="ECO:0000256" key="1">
    <source>
        <dbReference type="SAM" id="Phobius"/>
    </source>
</evidence>
<feature type="transmembrane region" description="Helical" evidence="1">
    <location>
        <begin position="12"/>
        <end position="35"/>
    </location>
</feature>
<proteinExistence type="predicted"/>
<gene>
    <name evidence="2" type="ORF">PAHAL_1G359100</name>
</gene>